<keyword evidence="2" id="KW-0521">NADP</keyword>
<sequence>MAAMTKIEPKVQLPSIGFGTVHLDGAAGVEAMTSAIKTGYRLIDTAYNYENEGAVGVALRKSGVPRDELIVTSKLPGRFHKFELGRPRIEESLYRLSLDYLDLLLIHWPNPSQDLYVEAWQALIDARDRGLVRHIGVSNFLPEHMERLEKETGELPAVNQVELHPYFPQVELVEWHDAHGIITEAWSPLSNGRGLVEEPLLAEIGQNHGVGGGEVALAWHHARGIVPIPRSTKPERQKSNLDAVNIELSAEEIESITALGRPNGRIKDQDPAVYEEF</sequence>
<keyword evidence="3" id="KW-0560">Oxidoreductase</keyword>
<protein>
    <recommendedName>
        <fullName evidence="4">NADP-dependent oxidoreductase domain-containing protein</fullName>
    </recommendedName>
</protein>
<dbReference type="PROSITE" id="PS00062">
    <property type="entry name" value="ALDOKETO_REDUCTASE_2"/>
    <property type="match status" value="1"/>
</dbReference>
<dbReference type="InterPro" id="IPR023210">
    <property type="entry name" value="NADP_OxRdtase_dom"/>
</dbReference>
<accession>A0ABN4CB48</accession>
<dbReference type="PIRSF" id="PIRSF000097">
    <property type="entry name" value="AKR"/>
    <property type="match status" value="1"/>
</dbReference>
<dbReference type="Pfam" id="PF00248">
    <property type="entry name" value="Aldo_ket_red"/>
    <property type="match status" value="1"/>
</dbReference>
<reference evidence="6" key="1">
    <citation type="submission" date="2013-02" db="EMBL/GenBank/DDBJ databases">
        <title>The complete genome sequence of Corynebacterium casei LMG S-19264 (=DSM 44701).</title>
        <authorList>
            <person name="Ruckert C."/>
            <person name="Albersmeier A."/>
            <person name="Kalinowski J."/>
        </authorList>
    </citation>
    <scope>NUCLEOTIDE SEQUENCE [LARGE SCALE GENOMIC DNA]</scope>
    <source>
        <strain evidence="6">LMG S-19264</strain>
    </source>
</reference>
<evidence type="ECO:0000256" key="3">
    <source>
        <dbReference type="ARBA" id="ARBA00023002"/>
    </source>
</evidence>
<evidence type="ECO:0000256" key="2">
    <source>
        <dbReference type="ARBA" id="ARBA00022857"/>
    </source>
</evidence>
<dbReference type="PROSITE" id="PS00798">
    <property type="entry name" value="ALDOKETO_REDUCTASE_1"/>
    <property type="match status" value="1"/>
</dbReference>
<organism evidence="5 6">
    <name type="scientific">Corynebacterium casei LMG S-19264</name>
    <dbReference type="NCBI Taxonomy" id="1285583"/>
    <lineage>
        <taxon>Bacteria</taxon>
        <taxon>Bacillati</taxon>
        <taxon>Actinomycetota</taxon>
        <taxon>Actinomycetes</taxon>
        <taxon>Mycobacteriales</taxon>
        <taxon>Corynebacteriaceae</taxon>
        <taxon>Corynebacterium</taxon>
    </lineage>
</organism>
<proteinExistence type="inferred from homology"/>
<dbReference type="PRINTS" id="PR00069">
    <property type="entry name" value="ALDKETRDTASE"/>
</dbReference>
<evidence type="ECO:0000256" key="1">
    <source>
        <dbReference type="ARBA" id="ARBA00007905"/>
    </source>
</evidence>
<evidence type="ECO:0000313" key="6">
    <source>
        <dbReference type="Proteomes" id="UP000019226"/>
    </source>
</evidence>
<dbReference type="Gene3D" id="3.20.20.100">
    <property type="entry name" value="NADP-dependent oxidoreductase domain"/>
    <property type="match status" value="1"/>
</dbReference>
<dbReference type="PANTHER" id="PTHR43827:SF3">
    <property type="entry name" value="NADP-DEPENDENT OXIDOREDUCTASE DOMAIN-CONTAINING PROTEIN"/>
    <property type="match status" value="1"/>
</dbReference>
<gene>
    <name evidence="5" type="ORF">CCASEI_03575</name>
</gene>
<dbReference type="EMBL" id="CP004350">
    <property type="protein sequence ID" value="AHI19295.1"/>
    <property type="molecule type" value="Genomic_DNA"/>
</dbReference>
<name>A0ABN4CB48_9CORY</name>
<dbReference type="InterPro" id="IPR018170">
    <property type="entry name" value="Aldo/ket_reductase_CS"/>
</dbReference>
<dbReference type="Proteomes" id="UP000019226">
    <property type="component" value="Chromosome"/>
</dbReference>
<dbReference type="SUPFAM" id="SSF51430">
    <property type="entry name" value="NAD(P)-linked oxidoreductase"/>
    <property type="match status" value="1"/>
</dbReference>
<evidence type="ECO:0000313" key="5">
    <source>
        <dbReference type="EMBL" id="AHI19295.1"/>
    </source>
</evidence>
<evidence type="ECO:0000259" key="4">
    <source>
        <dbReference type="Pfam" id="PF00248"/>
    </source>
</evidence>
<dbReference type="PROSITE" id="PS00063">
    <property type="entry name" value="ALDOKETO_REDUCTASE_3"/>
    <property type="match status" value="1"/>
</dbReference>
<comment type="similarity">
    <text evidence="1">Belongs to the aldo/keto reductase family.</text>
</comment>
<keyword evidence="6" id="KW-1185">Reference proteome</keyword>
<feature type="domain" description="NADP-dependent oxidoreductase" evidence="4">
    <location>
        <begin position="16"/>
        <end position="259"/>
    </location>
</feature>
<dbReference type="PANTHER" id="PTHR43827">
    <property type="entry name" value="2,5-DIKETO-D-GLUCONIC ACID REDUCTASE"/>
    <property type="match status" value="1"/>
</dbReference>
<dbReference type="InterPro" id="IPR020471">
    <property type="entry name" value="AKR"/>
</dbReference>
<dbReference type="InterPro" id="IPR036812">
    <property type="entry name" value="NAD(P)_OxRdtase_dom_sf"/>
</dbReference>